<organism evidence="1 2">
    <name type="scientific">Pararge aegeria aegeria</name>
    <dbReference type="NCBI Taxonomy" id="348720"/>
    <lineage>
        <taxon>Eukaryota</taxon>
        <taxon>Metazoa</taxon>
        <taxon>Ecdysozoa</taxon>
        <taxon>Arthropoda</taxon>
        <taxon>Hexapoda</taxon>
        <taxon>Insecta</taxon>
        <taxon>Pterygota</taxon>
        <taxon>Neoptera</taxon>
        <taxon>Endopterygota</taxon>
        <taxon>Lepidoptera</taxon>
        <taxon>Glossata</taxon>
        <taxon>Ditrysia</taxon>
        <taxon>Papilionoidea</taxon>
        <taxon>Nymphalidae</taxon>
        <taxon>Satyrinae</taxon>
        <taxon>Satyrini</taxon>
        <taxon>Parargina</taxon>
        <taxon>Pararge</taxon>
    </lineage>
</organism>
<protein>
    <submittedName>
        <fullName evidence="1">Jg27140 protein</fullName>
    </submittedName>
</protein>
<name>A0A8S4QU44_9NEOP</name>
<evidence type="ECO:0000313" key="2">
    <source>
        <dbReference type="Proteomes" id="UP000838756"/>
    </source>
</evidence>
<comment type="caution">
    <text evidence="1">The sequence shown here is derived from an EMBL/GenBank/DDBJ whole genome shotgun (WGS) entry which is preliminary data.</text>
</comment>
<dbReference type="AlphaFoldDB" id="A0A8S4QU44"/>
<accession>A0A8S4QU44</accession>
<sequence>MGTKLWESNPRLWTLKAGSLPTAPIGRRRILTRVGGSMLENGIKRKNPLRIQVVCNLRLLLTALLRSGLRGVSKNVCLVIISRWEN</sequence>
<keyword evidence="2" id="KW-1185">Reference proteome</keyword>
<reference evidence="1" key="1">
    <citation type="submission" date="2022-03" db="EMBL/GenBank/DDBJ databases">
        <authorList>
            <person name="Lindestad O."/>
        </authorList>
    </citation>
    <scope>NUCLEOTIDE SEQUENCE</scope>
</reference>
<evidence type="ECO:0000313" key="1">
    <source>
        <dbReference type="EMBL" id="CAH2216422.1"/>
    </source>
</evidence>
<proteinExistence type="predicted"/>
<dbReference type="EMBL" id="CAKXAJ010015397">
    <property type="protein sequence ID" value="CAH2216422.1"/>
    <property type="molecule type" value="Genomic_DNA"/>
</dbReference>
<dbReference type="Proteomes" id="UP000838756">
    <property type="component" value="Unassembled WGS sequence"/>
</dbReference>
<gene>
    <name evidence="1" type="primary">jg27140</name>
    <name evidence="1" type="ORF">PAEG_LOCUS4469</name>
</gene>